<protein>
    <submittedName>
        <fullName evidence="6">Endoglucanase</fullName>
    </submittedName>
</protein>
<keyword evidence="1 3" id="KW-0378">Hydrolase</keyword>
<dbReference type="AlphaFoldDB" id="H8KUQ2"/>
<dbReference type="GO" id="GO:0000272">
    <property type="term" value="P:polysaccharide catabolic process"/>
    <property type="evidence" value="ECO:0007669"/>
    <property type="project" value="InterPro"/>
</dbReference>
<sequence length="332" mass="37713">MVIQSISKKALVSLLLLISIIGSSNAQWVAPVKNHGALKVVNGKIVDVNNVPSQLRGISLSWSIWQGQKYYNTEVIDWLIKDFKISLLRVSMAIQHDGGYLQQPEQQYALITKVIDHALAKGIYVLIDWHDHNAEQHLEESKGFFDKVAKRYADKPNIIYEIWNEPERQTWPAIKAYAVDVIKTIRKNDPNKLIVVGSSSWDQDVDIASKDPITSFNNTAYSFHFYASDPNHNEMLRARADLAIKNGLALFVTEWGVGEANGDGEFNRVKTNEWLNWMESNKLSWANWNITDKKETTALLMPGAPVNGNWTTDQLTDAGKYIREKLRELNGF</sequence>
<dbReference type="SUPFAM" id="SSF51445">
    <property type="entry name" value="(Trans)glycosidases"/>
    <property type="match status" value="1"/>
</dbReference>
<comment type="similarity">
    <text evidence="3">Belongs to the glycosyl hydrolase 5 (cellulase A) family.</text>
</comment>
<accession>H8KUQ2</accession>
<dbReference type="eggNOG" id="COG2730">
    <property type="taxonomic scope" value="Bacteria"/>
</dbReference>
<dbReference type="Pfam" id="PF00150">
    <property type="entry name" value="Cellulase"/>
    <property type="match status" value="1"/>
</dbReference>
<dbReference type="RefSeq" id="WP_014680763.1">
    <property type="nucleotide sequence ID" value="NC_017770.1"/>
</dbReference>
<evidence type="ECO:0000256" key="2">
    <source>
        <dbReference type="ARBA" id="ARBA00023295"/>
    </source>
</evidence>
<dbReference type="KEGG" id="scn:Solca_2501"/>
<evidence type="ECO:0000256" key="1">
    <source>
        <dbReference type="ARBA" id="ARBA00022801"/>
    </source>
</evidence>
<evidence type="ECO:0000313" key="6">
    <source>
        <dbReference type="EMBL" id="AFD07536.1"/>
    </source>
</evidence>
<dbReference type="HOGENOM" id="CLU_012932_3_0_10"/>
<dbReference type="Proteomes" id="UP000007590">
    <property type="component" value="Chromosome"/>
</dbReference>
<dbReference type="PANTHER" id="PTHR34142">
    <property type="entry name" value="ENDO-BETA-1,4-GLUCANASE A"/>
    <property type="match status" value="1"/>
</dbReference>
<feature type="domain" description="Glycoside hydrolase family 5" evidence="5">
    <location>
        <begin position="46"/>
        <end position="293"/>
    </location>
</feature>
<dbReference type="InterPro" id="IPR017853">
    <property type="entry name" value="GH"/>
</dbReference>
<reference evidence="6" key="1">
    <citation type="submission" date="2012-02" db="EMBL/GenBank/DDBJ databases">
        <title>The complete genome of Solitalea canadensis DSM 3403.</title>
        <authorList>
            <consortium name="US DOE Joint Genome Institute (JGI-PGF)"/>
            <person name="Lucas S."/>
            <person name="Copeland A."/>
            <person name="Lapidus A."/>
            <person name="Glavina del Rio T."/>
            <person name="Dalin E."/>
            <person name="Tice H."/>
            <person name="Bruce D."/>
            <person name="Goodwin L."/>
            <person name="Pitluck S."/>
            <person name="Peters L."/>
            <person name="Ovchinnikova G."/>
            <person name="Lu M."/>
            <person name="Kyrpides N."/>
            <person name="Mavromatis K."/>
            <person name="Ivanova N."/>
            <person name="Brettin T."/>
            <person name="Detter J.C."/>
            <person name="Han C."/>
            <person name="Larimer F."/>
            <person name="Land M."/>
            <person name="Hauser L."/>
            <person name="Markowitz V."/>
            <person name="Cheng J.-F."/>
            <person name="Hugenholtz P."/>
            <person name="Woyke T."/>
            <person name="Wu D."/>
            <person name="Spring S."/>
            <person name="Schroeder M."/>
            <person name="Kopitz M."/>
            <person name="Brambilla E."/>
            <person name="Klenk H.-P."/>
            <person name="Eisen J.A."/>
        </authorList>
    </citation>
    <scope>NUCLEOTIDE SEQUENCE</scope>
    <source>
        <strain evidence="6">DSM 3403</strain>
    </source>
</reference>
<proteinExistence type="inferred from homology"/>
<evidence type="ECO:0000313" key="7">
    <source>
        <dbReference type="Proteomes" id="UP000007590"/>
    </source>
</evidence>
<dbReference type="PANTHER" id="PTHR34142:SF1">
    <property type="entry name" value="GLYCOSIDE HYDROLASE FAMILY 5 DOMAIN-CONTAINING PROTEIN"/>
    <property type="match status" value="1"/>
</dbReference>
<dbReference type="OrthoDB" id="154460at2"/>
<dbReference type="Gene3D" id="3.20.20.80">
    <property type="entry name" value="Glycosidases"/>
    <property type="match status" value="1"/>
</dbReference>
<evidence type="ECO:0000256" key="3">
    <source>
        <dbReference type="RuleBase" id="RU361153"/>
    </source>
</evidence>
<dbReference type="EMBL" id="CP003349">
    <property type="protein sequence ID" value="AFD07536.1"/>
    <property type="molecule type" value="Genomic_DNA"/>
</dbReference>
<dbReference type="InterPro" id="IPR001547">
    <property type="entry name" value="Glyco_hydro_5"/>
</dbReference>
<organism evidence="6 7">
    <name type="scientific">Solitalea canadensis (strain ATCC 29591 / DSM 3403 / JCM 21819 / LMG 8368 / NBRC 15130 / NCIMB 12057 / USAM 9D)</name>
    <name type="common">Flexibacter canadensis</name>
    <dbReference type="NCBI Taxonomy" id="929556"/>
    <lineage>
        <taxon>Bacteria</taxon>
        <taxon>Pseudomonadati</taxon>
        <taxon>Bacteroidota</taxon>
        <taxon>Sphingobacteriia</taxon>
        <taxon>Sphingobacteriales</taxon>
        <taxon>Sphingobacteriaceae</taxon>
        <taxon>Solitalea</taxon>
    </lineage>
</organism>
<name>H8KUQ2_SOLCM</name>
<gene>
    <name evidence="6" type="ordered locus">Solca_2501</name>
</gene>
<keyword evidence="7" id="KW-1185">Reference proteome</keyword>
<feature type="chain" id="PRO_5003614559" evidence="4">
    <location>
        <begin position="27"/>
        <end position="332"/>
    </location>
</feature>
<keyword evidence="4" id="KW-0732">Signal</keyword>
<dbReference type="STRING" id="929556.Solca_2501"/>
<dbReference type="GO" id="GO:0004553">
    <property type="term" value="F:hydrolase activity, hydrolyzing O-glycosyl compounds"/>
    <property type="evidence" value="ECO:0007669"/>
    <property type="project" value="InterPro"/>
</dbReference>
<evidence type="ECO:0000259" key="5">
    <source>
        <dbReference type="Pfam" id="PF00150"/>
    </source>
</evidence>
<feature type="signal peptide" evidence="4">
    <location>
        <begin position="1"/>
        <end position="26"/>
    </location>
</feature>
<evidence type="ECO:0000256" key="4">
    <source>
        <dbReference type="SAM" id="SignalP"/>
    </source>
</evidence>
<keyword evidence="2 3" id="KW-0326">Glycosidase</keyword>